<keyword evidence="4" id="KW-0812">Transmembrane</keyword>
<dbReference type="SMART" id="SM00248">
    <property type="entry name" value="ANK"/>
    <property type="match status" value="5"/>
</dbReference>
<dbReference type="EMBL" id="JAJSOW010000100">
    <property type="protein sequence ID" value="KAI9186553.1"/>
    <property type="molecule type" value="Genomic_DNA"/>
</dbReference>
<evidence type="ECO:0000313" key="5">
    <source>
        <dbReference type="EMBL" id="KAI9186553.1"/>
    </source>
</evidence>
<dbReference type="AlphaFoldDB" id="A0AAD5J6Q6"/>
<keyword evidence="4" id="KW-1133">Transmembrane helix</keyword>
<feature type="transmembrane region" description="Helical" evidence="4">
    <location>
        <begin position="408"/>
        <end position="435"/>
    </location>
</feature>
<keyword evidence="1" id="KW-0677">Repeat</keyword>
<feature type="repeat" description="ANK" evidence="3">
    <location>
        <begin position="71"/>
        <end position="103"/>
    </location>
</feature>
<protein>
    <recommendedName>
        <fullName evidence="7">PGG domain-containing protein</fullName>
    </recommendedName>
</protein>
<reference evidence="5" key="1">
    <citation type="journal article" date="2022" name="Plant J.">
        <title>Strategies of tolerance reflected in two North American maple genomes.</title>
        <authorList>
            <person name="McEvoy S.L."/>
            <person name="Sezen U.U."/>
            <person name="Trouern-Trend A."/>
            <person name="McMahon S.M."/>
            <person name="Schaberg P.G."/>
            <person name="Yang J."/>
            <person name="Wegrzyn J.L."/>
            <person name="Swenson N.G."/>
        </authorList>
    </citation>
    <scope>NUCLEOTIDE SEQUENCE</scope>
    <source>
        <strain evidence="5">91603</strain>
    </source>
</reference>
<keyword evidence="4" id="KW-0472">Membrane</keyword>
<dbReference type="InterPro" id="IPR036770">
    <property type="entry name" value="Ankyrin_rpt-contain_sf"/>
</dbReference>
<dbReference type="Pfam" id="PF12796">
    <property type="entry name" value="Ank_2"/>
    <property type="match status" value="2"/>
</dbReference>
<feature type="repeat" description="ANK" evidence="3">
    <location>
        <begin position="154"/>
        <end position="186"/>
    </location>
</feature>
<organism evidence="5 6">
    <name type="scientific">Acer negundo</name>
    <name type="common">Box elder</name>
    <dbReference type="NCBI Taxonomy" id="4023"/>
    <lineage>
        <taxon>Eukaryota</taxon>
        <taxon>Viridiplantae</taxon>
        <taxon>Streptophyta</taxon>
        <taxon>Embryophyta</taxon>
        <taxon>Tracheophyta</taxon>
        <taxon>Spermatophyta</taxon>
        <taxon>Magnoliopsida</taxon>
        <taxon>eudicotyledons</taxon>
        <taxon>Gunneridae</taxon>
        <taxon>Pentapetalae</taxon>
        <taxon>rosids</taxon>
        <taxon>malvids</taxon>
        <taxon>Sapindales</taxon>
        <taxon>Sapindaceae</taxon>
        <taxon>Hippocastanoideae</taxon>
        <taxon>Acereae</taxon>
        <taxon>Acer</taxon>
    </lineage>
</organism>
<dbReference type="InterPro" id="IPR002110">
    <property type="entry name" value="Ankyrin_rpt"/>
</dbReference>
<feature type="transmembrane region" description="Helical" evidence="4">
    <location>
        <begin position="441"/>
        <end position="463"/>
    </location>
</feature>
<dbReference type="Gene3D" id="1.25.40.20">
    <property type="entry name" value="Ankyrin repeat-containing domain"/>
    <property type="match status" value="2"/>
</dbReference>
<dbReference type="GO" id="GO:0005886">
    <property type="term" value="C:plasma membrane"/>
    <property type="evidence" value="ECO:0007669"/>
    <property type="project" value="TreeGrafter"/>
</dbReference>
<dbReference type="PANTHER" id="PTHR24186:SF46">
    <property type="entry name" value="PROTEIN ACCELERATED CELL DEATH 6-LIKE"/>
    <property type="match status" value="1"/>
</dbReference>
<dbReference type="PROSITE" id="PS50088">
    <property type="entry name" value="ANK_REPEAT"/>
    <property type="match status" value="3"/>
</dbReference>
<dbReference type="PANTHER" id="PTHR24186">
    <property type="entry name" value="PROTEIN PHOSPHATASE 1 REGULATORY SUBUNIT"/>
    <property type="match status" value="1"/>
</dbReference>
<dbReference type="Pfam" id="PF00023">
    <property type="entry name" value="Ank"/>
    <property type="match status" value="1"/>
</dbReference>
<evidence type="ECO:0008006" key="7">
    <source>
        <dbReference type="Google" id="ProtNLM"/>
    </source>
</evidence>
<feature type="repeat" description="ANK" evidence="3">
    <location>
        <begin position="222"/>
        <end position="247"/>
    </location>
</feature>
<feature type="transmembrane region" description="Helical" evidence="4">
    <location>
        <begin position="378"/>
        <end position="396"/>
    </location>
</feature>
<dbReference type="SUPFAM" id="SSF48403">
    <property type="entry name" value="Ankyrin repeat"/>
    <property type="match status" value="1"/>
</dbReference>
<dbReference type="PROSITE" id="PS50297">
    <property type="entry name" value="ANK_REP_REGION"/>
    <property type="match status" value="3"/>
</dbReference>
<sequence>MKPDHLQAASAGNVAASPFCHINDPTKIDIFHKVSPSGNSLLHVAASRGHINIIELMKLRFPDLILKKNSKGDTALHVAVRAGDLKTVNKLIECAEEIPSSSSTTYYESLLNWKHCFARSSISARRIKEKCIHFIALKILKEQKVRLLNVRGEKGNTPLHCASSLGYFEGVRYLVKINSDLAFERNKEGFYPLHLAWEDGYVRLVQELLRKWPDPTELIGDNGQSILHVAAKNGKDELVRFLLKQDALHHRSMVVASLLWNKRLNPDLANYHGLTTYDICQANDVPGKVLDQQIDINDGNLKASENANQKNSAVVNLKFRSKDFQKMMTLSILFMHHEFFRRWCIIRRHQHNSSTRWSRMKYKPQFRIQDLNNTINNLFVEAALLVAAAYSGALQIPIKSDKDYTGRLCSYLITTIISMNLSIAAALTLCLVLLLDTNLTLLFVPIAFLLLELAFAFLGYAFYEATGSNGNSI</sequence>
<name>A0AAD5J6Q6_ACENE</name>
<proteinExistence type="predicted"/>
<dbReference type="Proteomes" id="UP001064489">
    <property type="component" value="Chromosome 3"/>
</dbReference>
<accession>A0AAD5J6Q6</accession>
<keyword evidence="2 3" id="KW-0040">ANK repeat</keyword>
<evidence type="ECO:0000256" key="2">
    <source>
        <dbReference type="ARBA" id="ARBA00023043"/>
    </source>
</evidence>
<evidence type="ECO:0000256" key="4">
    <source>
        <dbReference type="SAM" id="Phobius"/>
    </source>
</evidence>
<evidence type="ECO:0000256" key="3">
    <source>
        <dbReference type="PROSITE-ProRule" id="PRU00023"/>
    </source>
</evidence>
<comment type="caution">
    <text evidence="5">The sequence shown here is derived from an EMBL/GenBank/DDBJ whole genome shotgun (WGS) entry which is preliminary data.</text>
</comment>
<keyword evidence="6" id="KW-1185">Reference proteome</keyword>
<reference evidence="5" key="2">
    <citation type="submission" date="2023-02" db="EMBL/GenBank/DDBJ databases">
        <authorList>
            <person name="Swenson N.G."/>
            <person name="Wegrzyn J.L."/>
            <person name="Mcevoy S.L."/>
        </authorList>
    </citation>
    <scope>NUCLEOTIDE SEQUENCE</scope>
    <source>
        <strain evidence="5">91603</strain>
        <tissue evidence="5">Leaf</tissue>
    </source>
</reference>
<gene>
    <name evidence="5" type="ORF">LWI28_018492</name>
</gene>
<evidence type="ECO:0000313" key="6">
    <source>
        <dbReference type="Proteomes" id="UP001064489"/>
    </source>
</evidence>
<evidence type="ECO:0000256" key="1">
    <source>
        <dbReference type="ARBA" id="ARBA00022737"/>
    </source>
</evidence>